<gene>
    <name evidence="1" type="ORF">E5329_05835</name>
</gene>
<proteinExistence type="predicted"/>
<evidence type="ECO:0000313" key="2">
    <source>
        <dbReference type="Proteomes" id="UP000304953"/>
    </source>
</evidence>
<reference evidence="1" key="1">
    <citation type="submission" date="2019-04" db="EMBL/GenBank/DDBJ databases">
        <title>Microbes associate with the intestines of laboratory mice.</title>
        <authorList>
            <person name="Navarre W."/>
            <person name="Wong E."/>
            <person name="Huang K."/>
            <person name="Tropini C."/>
            <person name="Ng K."/>
            <person name="Yu B."/>
        </authorList>
    </citation>
    <scope>NUCLEOTIDE SEQUENCE</scope>
    <source>
        <strain evidence="1">NM01_1-7b</strain>
    </source>
</reference>
<protein>
    <submittedName>
        <fullName evidence="1">Uncharacterized protein</fullName>
    </submittedName>
</protein>
<sequence>MECNALKLPSWPSCHLGQLYIPNETGGIGSKVTLKPEGTATYKSSNSKIASVNSKGEVRFKQFGKATITVNAKGNSNYESATKKITVEVIPKKVTVRSLKSTKSKTAVLKWKRDKKVTGYKVQYAANNKFKGAKTISVKKNSTVSAKLKKLKGGKKYYVRIRSYKKVNKKTTVYSDWSKVKTVKVKK</sequence>
<name>A0AC61S062_9FIRM</name>
<comment type="caution">
    <text evidence="1">The sequence shown here is derived from an EMBL/GenBank/DDBJ whole genome shotgun (WGS) entry which is preliminary data.</text>
</comment>
<dbReference type="EMBL" id="SRYA01000009">
    <property type="protein sequence ID" value="TGY97193.1"/>
    <property type="molecule type" value="Genomic_DNA"/>
</dbReference>
<evidence type="ECO:0000313" key="1">
    <source>
        <dbReference type="EMBL" id="TGY97193.1"/>
    </source>
</evidence>
<keyword evidence="2" id="KW-1185">Reference proteome</keyword>
<accession>A0AC61S062</accession>
<dbReference type="Proteomes" id="UP000304953">
    <property type="component" value="Unassembled WGS sequence"/>
</dbReference>
<organism evidence="1 2">
    <name type="scientific">Petralouisia muris</name>
    <dbReference type="NCBI Taxonomy" id="3032872"/>
    <lineage>
        <taxon>Bacteria</taxon>
        <taxon>Bacillati</taxon>
        <taxon>Bacillota</taxon>
        <taxon>Clostridia</taxon>
        <taxon>Lachnospirales</taxon>
        <taxon>Lachnospiraceae</taxon>
        <taxon>Petralouisia</taxon>
    </lineage>
</organism>